<dbReference type="Proteomes" id="UP000225277">
    <property type="component" value="Unassembled WGS sequence"/>
</dbReference>
<dbReference type="AlphaFoldDB" id="A0A2D3VFB6"/>
<dbReference type="EMBL" id="FJUY01000009">
    <property type="protein sequence ID" value="CZT20489.1"/>
    <property type="molecule type" value="Genomic_DNA"/>
</dbReference>
<dbReference type="RefSeq" id="XP_023627378.1">
    <property type="nucleotide sequence ID" value="XM_023771610.1"/>
</dbReference>
<reference evidence="2 3" key="1">
    <citation type="submission" date="2016-03" db="EMBL/GenBank/DDBJ databases">
        <authorList>
            <person name="Ploux O."/>
        </authorList>
    </citation>
    <scope>NUCLEOTIDE SEQUENCE [LARGE SCALE GENOMIC DNA]</scope>
    <source>
        <strain evidence="2 3">URUG2</strain>
    </source>
</reference>
<dbReference type="OrthoDB" id="5391496at2759"/>
<dbReference type="GeneID" id="35601486"/>
<feature type="region of interest" description="Disordered" evidence="1">
    <location>
        <begin position="44"/>
        <end position="73"/>
    </location>
</feature>
<sequence>MVSLQPTVVEVRSARDFLQYVLDNHAPPSTLVVCSSKADFLETLQSSDDGDDPVDRAEGVEEEQSSPKDSVNERVKRFAPTLRLLSRSRTVKLAFCPDITHLRAYLACINTDTSPRGANELAFTGALHPRDAAPILAILNPIELHRPTSAFSAQGLNRTLSIAVEAAYRIGHKLVLAETARNAWLEELSLLNVTNRRLGELAVGRTVTPKAIAQHWCMFERHVPSEP</sequence>
<gene>
    <name evidence="2" type="ORF">RCC_06349</name>
</gene>
<accession>A0A2D3VFB6</accession>
<keyword evidence="3" id="KW-1185">Reference proteome</keyword>
<protein>
    <submittedName>
        <fullName evidence="2">Uncharacterized protein</fullName>
    </submittedName>
</protein>
<proteinExistence type="predicted"/>
<organism evidence="2 3">
    <name type="scientific">Ramularia collo-cygni</name>
    <dbReference type="NCBI Taxonomy" id="112498"/>
    <lineage>
        <taxon>Eukaryota</taxon>
        <taxon>Fungi</taxon>
        <taxon>Dikarya</taxon>
        <taxon>Ascomycota</taxon>
        <taxon>Pezizomycotina</taxon>
        <taxon>Dothideomycetes</taxon>
        <taxon>Dothideomycetidae</taxon>
        <taxon>Mycosphaerellales</taxon>
        <taxon>Mycosphaerellaceae</taxon>
        <taxon>Ramularia</taxon>
    </lineage>
</organism>
<evidence type="ECO:0000313" key="3">
    <source>
        <dbReference type="Proteomes" id="UP000225277"/>
    </source>
</evidence>
<name>A0A2D3VFB6_9PEZI</name>
<evidence type="ECO:0000256" key="1">
    <source>
        <dbReference type="SAM" id="MobiDB-lite"/>
    </source>
</evidence>
<evidence type="ECO:0000313" key="2">
    <source>
        <dbReference type="EMBL" id="CZT20489.1"/>
    </source>
</evidence>